<proteinExistence type="predicted"/>
<feature type="domain" description="DUF6532" evidence="1">
    <location>
        <begin position="39"/>
        <end position="206"/>
    </location>
</feature>
<accession>A0A4S8LFX0</accession>
<organism evidence="2 3">
    <name type="scientific">Dendrothele bispora (strain CBS 962.96)</name>
    <dbReference type="NCBI Taxonomy" id="1314807"/>
    <lineage>
        <taxon>Eukaryota</taxon>
        <taxon>Fungi</taxon>
        <taxon>Dikarya</taxon>
        <taxon>Basidiomycota</taxon>
        <taxon>Agaricomycotina</taxon>
        <taxon>Agaricomycetes</taxon>
        <taxon>Agaricomycetidae</taxon>
        <taxon>Agaricales</taxon>
        <taxon>Agaricales incertae sedis</taxon>
        <taxon>Dendrothele</taxon>
    </lineage>
</organism>
<keyword evidence="3" id="KW-1185">Reference proteome</keyword>
<evidence type="ECO:0000259" key="1">
    <source>
        <dbReference type="Pfam" id="PF20149"/>
    </source>
</evidence>
<protein>
    <recommendedName>
        <fullName evidence="1">DUF6532 domain-containing protein</fullName>
    </recommendedName>
</protein>
<evidence type="ECO:0000313" key="3">
    <source>
        <dbReference type="Proteomes" id="UP000297245"/>
    </source>
</evidence>
<gene>
    <name evidence="2" type="ORF">K435DRAFT_803922</name>
</gene>
<reference evidence="2 3" key="1">
    <citation type="journal article" date="2019" name="Nat. Ecol. Evol.">
        <title>Megaphylogeny resolves global patterns of mushroom evolution.</title>
        <authorList>
            <person name="Varga T."/>
            <person name="Krizsan K."/>
            <person name="Foldi C."/>
            <person name="Dima B."/>
            <person name="Sanchez-Garcia M."/>
            <person name="Sanchez-Ramirez S."/>
            <person name="Szollosi G.J."/>
            <person name="Szarkandi J.G."/>
            <person name="Papp V."/>
            <person name="Albert L."/>
            <person name="Andreopoulos W."/>
            <person name="Angelini C."/>
            <person name="Antonin V."/>
            <person name="Barry K.W."/>
            <person name="Bougher N.L."/>
            <person name="Buchanan P."/>
            <person name="Buyck B."/>
            <person name="Bense V."/>
            <person name="Catcheside P."/>
            <person name="Chovatia M."/>
            <person name="Cooper J."/>
            <person name="Damon W."/>
            <person name="Desjardin D."/>
            <person name="Finy P."/>
            <person name="Geml J."/>
            <person name="Haridas S."/>
            <person name="Hughes K."/>
            <person name="Justo A."/>
            <person name="Karasinski D."/>
            <person name="Kautmanova I."/>
            <person name="Kiss B."/>
            <person name="Kocsube S."/>
            <person name="Kotiranta H."/>
            <person name="LaButti K.M."/>
            <person name="Lechner B.E."/>
            <person name="Liimatainen K."/>
            <person name="Lipzen A."/>
            <person name="Lukacs Z."/>
            <person name="Mihaltcheva S."/>
            <person name="Morgado L.N."/>
            <person name="Niskanen T."/>
            <person name="Noordeloos M.E."/>
            <person name="Ohm R.A."/>
            <person name="Ortiz-Santana B."/>
            <person name="Ovrebo C."/>
            <person name="Racz N."/>
            <person name="Riley R."/>
            <person name="Savchenko A."/>
            <person name="Shiryaev A."/>
            <person name="Soop K."/>
            <person name="Spirin V."/>
            <person name="Szebenyi C."/>
            <person name="Tomsovsky M."/>
            <person name="Tulloss R.E."/>
            <person name="Uehling J."/>
            <person name="Grigoriev I.V."/>
            <person name="Vagvolgyi C."/>
            <person name="Papp T."/>
            <person name="Martin F.M."/>
            <person name="Miettinen O."/>
            <person name="Hibbett D.S."/>
            <person name="Nagy L.G."/>
        </authorList>
    </citation>
    <scope>NUCLEOTIDE SEQUENCE [LARGE SCALE GENOMIC DNA]</scope>
    <source>
        <strain evidence="2 3">CBS 962.96</strain>
    </source>
</reference>
<dbReference type="AlphaFoldDB" id="A0A4S8LFX0"/>
<dbReference type="InterPro" id="IPR045341">
    <property type="entry name" value="DUF6532"/>
</dbReference>
<name>A0A4S8LFX0_DENBC</name>
<dbReference type="Pfam" id="PF20149">
    <property type="entry name" value="DUF6532"/>
    <property type="match status" value="1"/>
</dbReference>
<sequence length="282" mass="30772">MITDDTYSPVGPQLKSIAFAALVATAEELGYDGKGDVADRLENGDDTQYIKPLTNYVSHRIGQERKDLKTLASATVLAAYGLNEFATGQQDASALVLQRNYIYPETKNGYDYQRPFEHPVVFQYIKVQVMFFGTTLYSGVVNDIKNTFTSSVGAGDKANELELPKAMVALATAAIHAILQDFAKGTKEDFPTKELDGVWNTALHILGNLKNVNPNRYHRLMHDLYSRSAGGLALATHGLSNQQIFDTVDWSALAKDDGSGDLPIMNATQSVSTQAITPTTKS</sequence>
<dbReference type="Proteomes" id="UP000297245">
    <property type="component" value="Unassembled WGS sequence"/>
</dbReference>
<evidence type="ECO:0000313" key="2">
    <source>
        <dbReference type="EMBL" id="THU87912.1"/>
    </source>
</evidence>
<dbReference type="OrthoDB" id="3225557at2759"/>
<dbReference type="EMBL" id="ML179430">
    <property type="protein sequence ID" value="THU87912.1"/>
    <property type="molecule type" value="Genomic_DNA"/>
</dbReference>